<dbReference type="Proteomes" id="UP000256269">
    <property type="component" value="Unassembled WGS sequence"/>
</dbReference>
<dbReference type="GO" id="GO:0006465">
    <property type="term" value="P:signal peptide processing"/>
    <property type="evidence" value="ECO:0007669"/>
    <property type="project" value="InterPro"/>
</dbReference>
<evidence type="ECO:0000256" key="8">
    <source>
        <dbReference type="SAM" id="MobiDB-lite"/>
    </source>
</evidence>
<comment type="subcellular location">
    <subcellularLocation>
        <location evidence="2">Cell membrane</location>
        <topology evidence="2">Single-pass type II membrane protein</topology>
    </subcellularLocation>
    <subcellularLocation>
        <location evidence="7">Membrane</location>
        <topology evidence="7">Single-pass type II membrane protein</topology>
    </subcellularLocation>
</comment>
<dbReference type="NCBIfam" id="TIGR02227">
    <property type="entry name" value="sigpep_I_bact"/>
    <property type="match status" value="1"/>
</dbReference>
<sequence>MTDVVPSQNPQSSPDPEEPKLTSSESEQAESEPHLLDSAATARTRRRRRPEKKRSFWKELPILIVTALVLTILIQTFLARVYVIPSESMEMTLIGCDGCTDDRVLVDKLSYDFTSVKPGDVIVFKAPDNWDKSEFQAQQSANPIIRGLENFASAISLYPPNEYDLIKRVIAVGGQTVQCCDNNRVVVDGKPLNEPYIYWRPDYPPTQMTFGPVKVPDGMLWVQGDNRNNSDDSRLQGHGDLLAGAVPVANVIGKARVIVLPPQRWGGVTTVDPQAQASALNAPAWQQGLPAGVGLAAAFPTLWVGRRVRRKLFGLFARGDR</sequence>
<dbReference type="GO" id="GO:0004252">
    <property type="term" value="F:serine-type endopeptidase activity"/>
    <property type="evidence" value="ECO:0007669"/>
    <property type="project" value="InterPro"/>
</dbReference>
<evidence type="ECO:0000256" key="4">
    <source>
        <dbReference type="ARBA" id="ARBA00013208"/>
    </source>
</evidence>
<dbReference type="InterPro" id="IPR019758">
    <property type="entry name" value="Pept_S26A_signal_pept_1_CS"/>
</dbReference>
<dbReference type="CDD" id="cd06530">
    <property type="entry name" value="S26_SPase_I"/>
    <property type="match status" value="1"/>
</dbReference>
<proteinExistence type="inferred from homology"/>
<comment type="caution">
    <text evidence="10">The sequence shown here is derived from an EMBL/GenBank/DDBJ whole genome shotgun (WGS) entry which is preliminary data.</text>
</comment>
<dbReference type="PRINTS" id="PR00727">
    <property type="entry name" value="LEADERPTASE"/>
</dbReference>
<evidence type="ECO:0000313" key="10">
    <source>
        <dbReference type="EMBL" id="REH41289.1"/>
    </source>
</evidence>
<keyword evidence="7" id="KW-0645">Protease</keyword>
<evidence type="ECO:0000256" key="5">
    <source>
        <dbReference type="ARBA" id="ARBA00022801"/>
    </source>
</evidence>
<dbReference type="EMBL" id="QUNO01000012">
    <property type="protein sequence ID" value="REH41289.1"/>
    <property type="molecule type" value="Genomic_DNA"/>
</dbReference>
<gene>
    <name evidence="10" type="ORF">BCF44_112373</name>
</gene>
<dbReference type="Gene3D" id="2.10.109.10">
    <property type="entry name" value="Umud Fragment, subunit A"/>
    <property type="match status" value="1"/>
</dbReference>
<evidence type="ECO:0000313" key="11">
    <source>
        <dbReference type="Proteomes" id="UP000256269"/>
    </source>
</evidence>
<feature type="compositionally biased region" description="Polar residues" evidence="8">
    <location>
        <begin position="1"/>
        <end position="14"/>
    </location>
</feature>
<dbReference type="PROSITE" id="PS00761">
    <property type="entry name" value="SPASE_I_3"/>
    <property type="match status" value="1"/>
</dbReference>
<dbReference type="InterPro" id="IPR019533">
    <property type="entry name" value="Peptidase_S26"/>
</dbReference>
<dbReference type="AlphaFoldDB" id="A0A3E0HB49"/>
<evidence type="ECO:0000256" key="3">
    <source>
        <dbReference type="ARBA" id="ARBA00009370"/>
    </source>
</evidence>
<keyword evidence="5 7" id="KW-0378">Hydrolase</keyword>
<feature type="active site" evidence="6">
    <location>
        <position position="88"/>
    </location>
</feature>
<dbReference type="RefSeq" id="WP_246015884.1">
    <property type="nucleotide sequence ID" value="NZ_CP144375.1"/>
</dbReference>
<keyword evidence="11" id="KW-1185">Reference proteome</keyword>
<evidence type="ECO:0000256" key="2">
    <source>
        <dbReference type="ARBA" id="ARBA00004401"/>
    </source>
</evidence>
<evidence type="ECO:0000256" key="1">
    <source>
        <dbReference type="ARBA" id="ARBA00000677"/>
    </source>
</evidence>
<evidence type="ECO:0000256" key="7">
    <source>
        <dbReference type="RuleBase" id="RU362042"/>
    </source>
</evidence>
<keyword evidence="7" id="KW-0812">Transmembrane</keyword>
<feature type="active site" evidence="6">
    <location>
        <position position="167"/>
    </location>
</feature>
<dbReference type="GO" id="GO:0005886">
    <property type="term" value="C:plasma membrane"/>
    <property type="evidence" value="ECO:0007669"/>
    <property type="project" value="UniProtKB-SubCell"/>
</dbReference>
<dbReference type="GO" id="GO:0009003">
    <property type="term" value="F:signal peptidase activity"/>
    <property type="evidence" value="ECO:0007669"/>
    <property type="project" value="UniProtKB-EC"/>
</dbReference>
<feature type="domain" description="Peptidase S26" evidence="9">
    <location>
        <begin position="59"/>
        <end position="259"/>
    </location>
</feature>
<dbReference type="InterPro" id="IPR000223">
    <property type="entry name" value="Pept_S26A_signal_pept_1"/>
</dbReference>
<organism evidence="10 11">
    <name type="scientific">Kutzneria buriramensis</name>
    <dbReference type="NCBI Taxonomy" id="1045776"/>
    <lineage>
        <taxon>Bacteria</taxon>
        <taxon>Bacillati</taxon>
        <taxon>Actinomycetota</taxon>
        <taxon>Actinomycetes</taxon>
        <taxon>Pseudonocardiales</taxon>
        <taxon>Pseudonocardiaceae</taxon>
        <taxon>Kutzneria</taxon>
    </lineage>
</organism>
<dbReference type="EC" id="3.4.21.89" evidence="4 7"/>
<dbReference type="SUPFAM" id="SSF51306">
    <property type="entry name" value="LexA/Signal peptidase"/>
    <property type="match status" value="1"/>
</dbReference>
<keyword evidence="7" id="KW-0472">Membrane</keyword>
<dbReference type="PANTHER" id="PTHR43390:SF1">
    <property type="entry name" value="CHLOROPLAST PROCESSING PEPTIDASE"/>
    <property type="match status" value="1"/>
</dbReference>
<protein>
    <recommendedName>
        <fullName evidence="4 7">Signal peptidase I</fullName>
        <ecNumber evidence="4 7">3.4.21.89</ecNumber>
    </recommendedName>
</protein>
<dbReference type="PANTHER" id="PTHR43390">
    <property type="entry name" value="SIGNAL PEPTIDASE I"/>
    <property type="match status" value="1"/>
</dbReference>
<evidence type="ECO:0000259" key="9">
    <source>
        <dbReference type="Pfam" id="PF10502"/>
    </source>
</evidence>
<evidence type="ECO:0000256" key="6">
    <source>
        <dbReference type="PIRSR" id="PIRSR600223-1"/>
    </source>
</evidence>
<dbReference type="Pfam" id="PF10502">
    <property type="entry name" value="Peptidase_S26"/>
    <property type="match status" value="1"/>
</dbReference>
<comment type="similarity">
    <text evidence="3 7">Belongs to the peptidase S26 family.</text>
</comment>
<comment type="catalytic activity">
    <reaction evidence="1 7">
        <text>Cleavage of hydrophobic, N-terminal signal or leader sequences from secreted and periplasmic proteins.</text>
        <dbReference type="EC" id="3.4.21.89"/>
    </reaction>
</comment>
<name>A0A3E0HB49_9PSEU</name>
<feature type="region of interest" description="Disordered" evidence="8">
    <location>
        <begin position="1"/>
        <end position="50"/>
    </location>
</feature>
<feature type="transmembrane region" description="Helical" evidence="7">
    <location>
        <begin position="56"/>
        <end position="78"/>
    </location>
</feature>
<dbReference type="InterPro" id="IPR036286">
    <property type="entry name" value="LexA/Signal_pep-like_sf"/>
</dbReference>
<accession>A0A3E0HB49</accession>
<keyword evidence="7" id="KW-1133">Transmembrane helix</keyword>
<reference evidence="10 11" key="1">
    <citation type="submission" date="2018-08" db="EMBL/GenBank/DDBJ databases">
        <title>Genomic Encyclopedia of Archaeal and Bacterial Type Strains, Phase II (KMG-II): from individual species to whole genera.</title>
        <authorList>
            <person name="Goeker M."/>
        </authorList>
    </citation>
    <scope>NUCLEOTIDE SEQUENCE [LARGE SCALE GENOMIC DNA]</scope>
    <source>
        <strain evidence="10 11">DSM 45791</strain>
    </source>
</reference>